<evidence type="ECO:0000313" key="4">
    <source>
        <dbReference type="EMBL" id="SCU88984.1"/>
    </source>
</evidence>
<dbReference type="Gene3D" id="3.40.50.720">
    <property type="entry name" value="NAD(P)-binding Rossmann-like Domain"/>
    <property type="match status" value="1"/>
</dbReference>
<dbReference type="AlphaFoldDB" id="A0A1G4JFE6"/>
<dbReference type="PANTHER" id="PTHR43544:SF7">
    <property type="entry name" value="NADB-LER2"/>
    <property type="match status" value="1"/>
</dbReference>
<dbReference type="GO" id="GO:0016491">
    <property type="term" value="F:oxidoreductase activity"/>
    <property type="evidence" value="ECO:0007669"/>
    <property type="project" value="UniProtKB-KW"/>
</dbReference>
<dbReference type="InterPro" id="IPR036291">
    <property type="entry name" value="NAD(P)-bd_dom_sf"/>
</dbReference>
<keyword evidence="3" id="KW-0560">Oxidoreductase</keyword>
<organism evidence="4 5">
    <name type="scientific">Lachancea nothofagi CBS 11611</name>
    <dbReference type="NCBI Taxonomy" id="1266666"/>
    <lineage>
        <taxon>Eukaryota</taxon>
        <taxon>Fungi</taxon>
        <taxon>Dikarya</taxon>
        <taxon>Ascomycota</taxon>
        <taxon>Saccharomycotina</taxon>
        <taxon>Saccharomycetes</taxon>
        <taxon>Saccharomycetales</taxon>
        <taxon>Saccharomycetaceae</taxon>
        <taxon>Lachancea</taxon>
    </lineage>
</organism>
<evidence type="ECO:0000256" key="2">
    <source>
        <dbReference type="ARBA" id="ARBA00022857"/>
    </source>
</evidence>
<comment type="similarity">
    <text evidence="1">Belongs to the short-chain dehydrogenases/reductases (SDR) family.</text>
</comment>
<proteinExistence type="inferred from homology"/>
<dbReference type="InterPro" id="IPR002347">
    <property type="entry name" value="SDR_fam"/>
</dbReference>
<dbReference type="Proteomes" id="UP000189911">
    <property type="component" value="Chromosome D"/>
</dbReference>
<evidence type="ECO:0000256" key="3">
    <source>
        <dbReference type="ARBA" id="ARBA00023002"/>
    </source>
</evidence>
<name>A0A1G4JFE6_9SACH</name>
<protein>
    <submittedName>
        <fullName evidence="4">LANO_0D03620g1_1</fullName>
    </submittedName>
</protein>
<sequence length="253" mass="27464">MSKTYFISGGNRGIGFSLVKEMSGHSSNTVVATARDINKATELKKWSEAHSNVKIVQLDVSSAESVKRAAAEAARILPDGLDVLISNAGIANPYNSTLESPDESFIEHFNVNTLGPIRLIRALKPLLDKKSSKEIAVVSALAGSITHVFPFPLSSYGVSKAAINYLIRQLDREMSPDGYSIVSIHPGIVSSDMGDKALEKLDPEYLKQMLETMKVTIVTPDESASGINKNILQDLKTKHSGKFLSYDGSEVPW</sequence>
<accession>A0A1G4JFE6</accession>
<dbReference type="OrthoDB" id="4096546at2759"/>
<dbReference type="CDD" id="cd05325">
    <property type="entry name" value="carb_red_sniffer_like_SDR_c"/>
    <property type="match status" value="1"/>
</dbReference>
<evidence type="ECO:0000313" key="5">
    <source>
        <dbReference type="Proteomes" id="UP000189911"/>
    </source>
</evidence>
<dbReference type="SUPFAM" id="SSF51735">
    <property type="entry name" value="NAD(P)-binding Rossmann-fold domains"/>
    <property type="match status" value="1"/>
</dbReference>
<reference evidence="5" key="1">
    <citation type="submission" date="2016-03" db="EMBL/GenBank/DDBJ databases">
        <authorList>
            <person name="Devillers Hugo."/>
        </authorList>
    </citation>
    <scope>NUCLEOTIDE SEQUENCE [LARGE SCALE GENOMIC DNA]</scope>
</reference>
<gene>
    <name evidence="4" type="ORF">LANO_0D03620G</name>
</gene>
<dbReference type="Pfam" id="PF00106">
    <property type="entry name" value="adh_short"/>
    <property type="match status" value="1"/>
</dbReference>
<keyword evidence="2" id="KW-0521">NADP</keyword>
<dbReference type="EMBL" id="LT598448">
    <property type="protein sequence ID" value="SCU88984.1"/>
    <property type="molecule type" value="Genomic_DNA"/>
</dbReference>
<evidence type="ECO:0000256" key="1">
    <source>
        <dbReference type="ARBA" id="ARBA00006484"/>
    </source>
</evidence>
<dbReference type="PANTHER" id="PTHR43544">
    <property type="entry name" value="SHORT-CHAIN DEHYDROGENASE/REDUCTASE"/>
    <property type="match status" value="1"/>
</dbReference>
<keyword evidence="5" id="KW-1185">Reference proteome</keyword>
<dbReference type="InterPro" id="IPR051468">
    <property type="entry name" value="Fungal_SecMetab_SDRs"/>
</dbReference>
<dbReference type="GO" id="GO:0005737">
    <property type="term" value="C:cytoplasm"/>
    <property type="evidence" value="ECO:0007669"/>
    <property type="project" value="TreeGrafter"/>
</dbReference>
<dbReference type="PRINTS" id="PR00081">
    <property type="entry name" value="GDHRDH"/>
</dbReference>